<evidence type="ECO:0000313" key="1">
    <source>
        <dbReference type="EMBL" id="TFE90869.1"/>
    </source>
</evidence>
<sequence>MSRSGLLGRFALTLLCALLLPAHTFGFFRNSAAVSLQADAGSGIWFYLQLRPGTAMPLNASRPIASGADAHLSMDFGNIPATQGLIDLGPLLGGLLYTPTTYSNVVRVKNKSTEPLTLQMSMVASSAPSGASKSLTDMLFPLPASQTNAGTTASPPSSVTFALTPQSTESLNFICKTGSVVLNLFKPVTAGTYTGFLSVKAYNAVSLPVQQVLLPVVIVVT</sequence>
<keyword evidence="2" id="KW-1185">Reference proteome</keyword>
<evidence type="ECO:0000313" key="2">
    <source>
        <dbReference type="Proteomes" id="UP000298246"/>
    </source>
</evidence>
<dbReference type="Proteomes" id="UP000298246">
    <property type="component" value="Unassembled WGS sequence"/>
</dbReference>
<proteinExistence type="predicted"/>
<name>A0A4Y8Q8P1_9BACL</name>
<dbReference type="AlphaFoldDB" id="A0A4Y8Q8P1"/>
<reference evidence="1 2" key="1">
    <citation type="submission" date="2017-03" db="EMBL/GenBank/DDBJ databases">
        <title>Isolation of Levoglucosan Utilizing Bacteria.</title>
        <authorList>
            <person name="Arya A.S."/>
        </authorList>
    </citation>
    <scope>NUCLEOTIDE SEQUENCE [LARGE SCALE GENOMIC DNA]</scope>
    <source>
        <strain evidence="1 2">MEC069</strain>
    </source>
</reference>
<protein>
    <submittedName>
        <fullName evidence="1">Uncharacterized protein</fullName>
    </submittedName>
</protein>
<dbReference type="EMBL" id="MYFO01000003">
    <property type="protein sequence ID" value="TFE90869.1"/>
    <property type="molecule type" value="Genomic_DNA"/>
</dbReference>
<dbReference type="RefSeq" id="WP_134749718.1">
    <property type="nucleotide sequence ID" value="NZ_MYFO02000007.1"/>
</dbReference>
<accession>A0A4Y8Q8P1</accession>
<gene>
    <name evidence="1" type="ORF">B5M42_03305</name>
</gene>
<comment type="caution">
    <text evidence="1">The sequence shown here is derived from an EMBL/GenBank/DDBJ whole genome shotgun (WGS) entry which is preliminary data.</text>
</comment>
<organism evidence="1 2">
    <name type="scientific">Paenibacillus athensensis</name>
    <dbReference type="NCBI Taxonomy" id="1967502"/>
    <lineage>
        <taxon>Bacteria</taxon>
        <taxon>Bacillati</taxon>
        <taxon>Bacillota</taxon>
        <taxon>Bacilli</taxon>
        <taxon>Bacillales</taxon>
        <taxon>Paenibacillaceae</taxon>
        <taxon>Paenibacillus</taxon>
    </lineage>
</organism>